<feature type="domain" description="Nephrocystin 3-like N-terminal" evidence="2">
    <location>
        <begin position="240"/>
        <end position="393"/>
    </location>
</feature>
<dbReference type="InterPro" id="IPR027417">
    <property type="entry name" value="P-loop_NTPase"/>
</dbReference>
<protein>
    <recommendedName>
        <fullName evidence="2">Nephrocystin 3-like N-terminal domain-containing protein</fullName>
    </recommendedName>
</protein>
<dbReference type="AlphaFoldDB" id="E3Q3U9"/>
<dbReference type="SUPFAM" id="SSF52540">
    <property type="entry name" value="P-loop containing nucleoside triphosphate hydrolases"/>
    <property type="match status" value="1"/>
</dbReference>
<evidence type="ECO:0000313" key="4">
    <source>
        <dbReference type="Proteomes" id="UP000008782"/>
    </source>
</evidence>
<accession>E3Q3U9</accession>
<dbReference type="Gene3D" id="3.40.50.300">
    <property type="entry name" value="P-loop containing nucleotide triphosphate hydrolases"/>
    <property type="match status" value="1"/>
</dbReference>
<evidence type="ECO:0000256" key="1">
    <source>
        <dbReference type="ARBA" id="ARBA00022737"/>
    </source>
</evidence>
<sequence>MADPFTIIRTVSAILTFVEFAGKCVMTAKNLHQCGKTDDNARDENVVTKMQDLIDTVGLERAARPTSKAEDGLSEIIDECEVLGEEILKLLRKATKREGSEKSRRETLRATFSVVWNRRKVEDLQNKLQRSETGQKLEQILAMQSSHSNQVDSLHHYIKNLLSPTNQEGVLDNLSSLVGLFGSNDSILEQTNRQRILDALRVPEMRQRYDQLSDAAQGTFNWLIQSSKIPDHPELLVPLSTWLSDGKGIFHISGKPGSGKSTLMKLVAESRDAASLLDSWAGEEKFVKASVFIWKYGDAIQRTVNGVFPKYWEPRQHSPWLPMPDFHIAPKDVLEAFEHCIDPKGPAQHTHICLMLDGLDELNDPHELHTSFVQRLMRWRNDNPDKLKICVSSQEENAFMNKFPPQQRLRLHSITQGDIQQMVTTRLNLHPRFQTFSERDRRLFCSRIVEKSSGVFLWVKLVLDEIYEDLYQQRSFETPQATLSQVPEELEDYFSRIFSSIRKTDRKEASCLFLLASEFESMPALVFSFLEDILTLRMDDHQTDDHPMLWEDLELRHASFAARLRGHSRGLLEIVGAKRPGQQKENRSLSSLSSLACESSAMPMHQSIKDWLLYSPPETFKAF</sequence>
<keyword evidence="4" id="KW-1185">Reference proteome</keyword>
<dbReference type="eggNOG" id="ENOG502SMA9">
    <property type="taxonomic scope" value="Eukaryota"/>
</dbReference>
<dbReference type="RefSeq" id="XP_008089721.1">
    <property type="nucleotide sequence ID" value="XM_008091530.1"/>
</dbReference>
<organism evidence="4">
    <name type="scientific">Colletotrichum graminicola (strain M1.001 / M2 / FGSC 10212)</name>
    <name type="common">Maize anthracnose fungus</name>
    <name type="synonym">Glomerella graminicola</name>
    <dbReference type="NCBI Taxonomy" id="645133"/>
    <lineage>
        <taxon>Eukaryota</taxon>
        <taxon>Fungi</taxon>
        <taxon>Dikarya</taxon>
        <taxon>Ascomycota</taxon>
        <taxon>Pezizomycotina</taxon>
        <taxon>Sordariomycetes</taxon>
        <taxon>Hypocreomycetidae</taxon>
        <taxon>Glomerellales</taxon>
        <taxon>Glomerellaceae</taxon>
        <taxon>Colletotrichum</taxon>
        <taxon>Colletotrichum graminicola species complex</taxon>
    </lineage>
</organism>
<dbReference type="Proteomes" id="UP000008782">
    <property type="component" value="Unassembled WGS sequence"/>
</dbReference>
<dbReference type="OrthoDB" id="443402at2759"/>
<dbReference type="EMBL" id="GG697332">
    <property type="protein sequence ID" value="EFQ25701.1"/>
    <property type="molecule type" value="Genomic_DNA"/>
</dbReference>
<dbReference type="GeneID" id="24406210"/>
<name>E3Q3U9_COLGM</name>
<dbReference type="PANTHER" id="PTHR10039:SF5">
    <property type="entry name" value="NACHT DOMAIN-CONTAINING PROTEIN"/>
    <property type="match status" value="1"/>
</dbReference>
<keyword evidence="1" id="KW-0677">Repeat</keyword>
<reference evidence="4" key="1">
    <citation type="journal article" date="2012" name="Nat. Genet.">
        <title>Lifestyle transitions in plant pathogenic Colletotrichum fungi deciphered by genome and transcriptome analyses.</title>
        <authorList>
            <person name="O'Connell R.J."/>
            <person name="Thon M.R."/>
            <person name="Hacquard S."/>
            <person name="Amyotte S.G."/>
            <person name="Kleemann J."/>
            <person name="Torres M.F."/>
            <person name="Damm U."/>
            <person name="Buiate E.A."/>
            <person name="Epstein L."/>
            <person name="Alkan N."/>
            <person name="Altmueller J."/>
            <person name="Alvarado-Balderrama L."/>
            <person name="Bauser C.A."/>
            <person name="Becker C."/>
            <person name="Birren B.W."/>
            <person name="Chen Z."/>
            <person name="Choi J."/>
            <person name="Crouch J.A."/>
            <person name="Duvick J.P."/>
            <person name="Farman M.A."/>
            <person name="Gan P."/>
            <person name="Heiman D."/>
            <person name="Henrissat B."/>
            <person name="Howard R.J."/>
            <person name="Kabbage M."/>
            <person name="Koch C."/>
            <person name="Kracher B."/>
            <person name="Kubo Y."/>
            <person name="Law A.D."/>
            <person name="Lebrun M.-H."/>
            <person name="Lee Y.-H."/>
            <person name="Miyara I."/>
            <person name="Moore N."/>
            <person name="Neumann U."/>
            <person name="Nordstroem K."/>
            <person name="Panaccione D.G."/>
            <person name="Panstruga R."/>
            <person name="Place M."/>
            <person name="Proctor R.H."/>
            <person name="Prusky D."/>
            <person name="Rech G."/>
            <person name="Reinhardt R."/>
            <person name="Rollins J.A."/>
            <person name="Rounsley S."/>
            <person name="Schardl C.L."/>
            <person name="Schwartz D.C."/>
            <person name="Shenoy N."/>
            <person name="Shirasu K."/>
            <person name="Sikhakolli U.R."/>
            <person name="Stueber K."/>
            <person name="Sukno S.A."/>
            <person name="Sweigard J.A."/>
            <person name="Takano Y."/>
            <person name="Takahara H."/>
            <person name="Trail F."/>
            <person name="van der Does H.C."/>
            <person name="Voll L.M."/>
            <person name="Will I."/>
            <person name="Young S."/>
            <person name="Zeng Q."/>
            <person name="Zhang J."/>
            <person name="Zhou S."/>
            <person name="Dickman M.B."/>
            <person name="Schulze-Lefert P."/>
            <person name="Ver Loren van Themaat E."/>
            <person name="Ma L.-J."/>
            <person name="Vaillancourt L.J."/>
        </authorList>
    </citation>
    <scope>NUCLEOTIDE SEQUENCE [LARGE SCALE GENOMIC DNA]</scope>
    <source>
        <strain evidence="4">M1.001 / M2 / FGSC 10212</strain>
    </source>
</reference>
<dbReference type="VEuPathDB" id="FungiDB:GLRG_00845"/>
<evidence type="ECO:0000259" key="2">
    <source>
        <dbReference type="Pfam" id="PF24883"/>
    </source>
</evidence>
<evidence type="ECO:0000313" key="3">
    <source>
        <dbReference type="EMBL" id="EFQ25701.1"/>
    </source>
</evidence>
<dbReference type="PANTHER" id="PTHR10039">
    <property type="entry name" value="AMELOGENIN"/>
    <property type="match status" value="1"/>
</dbReference>
<dbReference type="Pfam" id="PF24883">
    <property type="entry name" value="NPHP3_N"/>
    <property type="match status" value="1"/>
</dbReference>
<gene>
    <name evidence="3" type="ORF">GLRG_00845</name>
</gene>
<dbReference type="InterPro" id="IPR056884">
    <property type="entry name" value="NPHP3-like_N"/>
</dbReference>
<proteinExistence type="predicted"/>
<dbReference type="STRING" id="645133.E3Q3U9"/>
<dbReference type="HOGENOM" id="CLU_002341_5_0_1"/>